<dbReference type="Gene3D" id="3.30.390.50">
    <property type="entry name" value="CO dehydrogenase flavoprotein, C-terminal domain"/>
    <property type="match status" value="1"/>
</dbReference>
<feature type="domain" description="Lipoate protein ligase C-terminal" evidence="8">
    <location>
        <begin position="44"/>
        <end position="108"/>
    </location>
</feature>
<evidence type="ECO:0000259" key="8">
    <source>
        <dbReference type="Pfam" id="PF10437"/>
    </source>
</evidence>
<dbReference type="UniPathway" id="UPA00537">
    <property type="reaction ID" value="UER00594"/>
</dbReference>
<dbReference type="InterPro" id="IPR050664">
    <property type="entry name" value="Octanoyltrans_LipM/LipL"/>
</dbReference>
<dbReference type="GO" id="GO:0005524">
    <property type="term" value="F:ATP binding"/>
    <property type="evidence" value="ECO:0007669"/>
    <property type="project" value="UniProtKB-KW"/>
</dbReference>
<sequence>MLSYTKKTCLIKFSPRPESWRWKNMVAESGISRGRAIIKRGKLIKIDASFRDDRIEELKITGDFFLHPEEKIDELEKSLRGKSVKEIREVIERVLENAEYVGLSPDTLVEAVNQAWKRRN</sequence>
<dbReference type="SUPFAM" id="SSF82649">
    <property type="entry name" value="SufE/NifU"/>
    <property type="match status" value="1"/>
</dbReference>
<evidence type="ECO:0000313" key="9">
    <source>
        <dbReference type="EMBL" id="HHE75514.1"/>
    </source>
</evidence>
<evidence type="ECO:0000256" key="6">
    <source>
        <dbReference type="ARBA" id="ARBA00022840"/>
    </source>
</evidence>
<keyword evidence="4" id="KW-0436">Ligase</keyword>
<keyword evidence="6" id="KW-0067">ATP-binding</keyword>
<dbReference type="GO" id="GO:0009249">
    <property type="term" value="P:protein lipoylation"/>
    <property type="evidence" value="ECO:0007669"/>
    <property type="project" value="UniProtKB-ARBA"/>
</dbReference>
<dbReference type="AlphaFoldDB" id="A0A7J3T983"/>
<dbReference type="EC" id="6.3.1.20" evidence="3"/>
<comment type="caution">
    <text evidence="9">The sequence shown here is derived from an EMBL/GenBank/DDBJ whole genome shotgun (WGS) entry which is preliminary data.</text>
</comment>
<dbReference type="Proteomes" id="UP000886130">
    <property type="component" value="Unassembled WGS sequence"/>
</dbReference>
<name>A0A7J3T983_9ARCH</name>
<dbReference type="PANTHER" id="PTHR43679">
    <property type="entry name" value="OCTANOYLTRANSFERASE LIPM-RELATED"/>
    <property type="match status" value="1"/>
</dbReference>
<dbReference type="EMBL" id="DRTM01000007">
    <property type="protein sequence ID" value="HHE75514.1"/>
    <property type="molecule type" value="Genomic_DNA"/>
</dbReference>
<gene>
    <name evidence="9" type="ORF">ENL31_00100</name>
</gene>
<dbReference type="GO" id="GO:0016979">
    <property type="term" value="F:lipoate-protein ligase activity"/>
    <property type="evidence" value="ECO:0007669"/>
    <property type="project" value="UniProtKB-EC"/>
</dbReference>
<reference evidence="9" key="1">
    <citation type="journal article" date="2020" name="mSystems">
        <title>Genome- and Community-Level Interaction Insights into Carbon Utilization and Element Cycling Functions of Hydrothermarchaeota in Hydrothermal Sediment.</title>
        <authorList>
            <person name="Zhou Z."/>
            <person name="Liu Y."/>
            <person name="Xu W."/>
            <person name="Pan J."/>
            <person name="Luo Z.H."/>
            <person name="Li M."/>
        </authorList>
    </citation>
    <scope>NUCLEOTIDE SEQUENCE [LARGE SCALE GENOMIC DNA]</scope>
    <source>
        <strain evidence="9">HyVt-85</strain>
    </source>
</reference>
<evidence type="ECO:0000256" key="3">
    <source>
        <dbReference type="ARBA" id="ARBA00012367"/>
    </source>
</evidence>
<evidence type="ECO:0000256" key="4">
    <source>
        <dbReference type="ARBA" id="ARBA00022598"/>
    </source>
</evidence>
<keyword evidence="5" id="KW-0547">Nucleotide-binding</keyword>
<evidence type="ECO:0000256" key="2">
    <source>
        <dbReference type="ARBA" id="ARBA00005124"/>
    </source>
</evidence>
<dbReference type="InterPro" id="IPR019491">
    <property type="entry name" value="Lipoate_protein_ligase_C"/>
</dbReference>
<accession>A0A7J3T983</accession>
<protein>
    <recommendedName>
        <fullName evidence="3">lipoate--protein ligase</fullName>
        <ecNumber evidence="3">6.3.1.20</ecNumber>
    </recommendedName>
</protein>
<organism evidence="9">
    <name type="scientific">Candidatus Aciduliprofundum boonei</name>
    <dbReference type="NCBI Taxonomy" id="379547"/>
    <lineage>
        <taxon>Archaea</taxon>
        <taxon>Methanobacteriati</taxon>
        <taxon>Thermoplasmatota</taxon>
        <taxon>DHVE2 group</taxon>
        <taxon>Candidatus Aciduliprofundum</taxon>
    </lineage>
</organism>
<comment type="pathway">
    <text evidence="2">Protein modification; protein lipoylation via exogenous pathway; protein N(6)-(lipoyl)lysine from lipoate: step 1/2.</text>
</comment>
<comment type="pathway">
    <text evidence="1">Protein modification; protein lipoylation via exogenous pathway; protein N(6)-(lipoyl)lysine from lipoate: step 2/2.</text>
</comment>
<proteinExistence type="predicted"/>
<comment type="catalytic activity">
    <reaction evidence="7">
        <text>L-lysyl-[lipoyl-carrier protein] + (R)-lipoate + ATP = N(6)-[(R)-lipoyl]-L-lysyl-[lipoyl-carrier protein] + AMP + diphosphate + H(+)</text>
        <dbReference type="Rhea" id="RHEA:49288"/>
        <dbReference type="Rhea" id="RHEA-COMP:10500"/>
        <dbReference type="Rhea" id="RHEA-COMP:10502"/>
        <dbReference type="ChEBI" id="CHEBI:15378"/>
        <dbReference type="ChEBI" id="CHEBI:29969"/>
        <dbReference type="ChEBI" id="CHEBI:30616"/>
        <dbReference type="ChEBI" id="CHEBI:33019"/>
        <dbReference type="ChEBI" id="CHEBI:83088"/>
        <dbReference type="ChEBI" id="CHEBI:83099"/>
        <dbReference type="ChEBI" id="CHEBI:456215"/>
        <dbReference type="EC" id="6.3.1.20"/>
    </reaction>
</comment>
<evidence type="ECO:0000256" key="1">
    <source>
        <dbReference type="ARBA" id="ARBA00005085"/>
    </source>
</evidence>
<evidence type="ECO:0000256" key="7">
    <source>
        <dbReference type="ARBA" id="ARBA00048037"/>
    </source>
</evidence>
<evidence type="ECO:0000256" key="5">
    <source>
        <dbReference type="ARBA" id="ARBA00022741"/>
    </source>
</evidence>
<dbReference type="Pfam" id="PF10437">
    <property type="entry name" value="Lip_prot_lig_C"/>
    <property type="match status" value="1"/>
</dbReference>
<dbReference type="PANTHER" id="PTHR43679:SF2">
    <property type="entry name" value="OCTANOYL-[GCVH]:PROTEIN N-OCTANOYLTRANSFERASE"/>
    <property type="match status" value="1"/>
</dbReference>